<sequence>MCLSVLCPNCVPCCSSLSEVLEELEAIPIRYRGPGDFIADQLSHIEREGQSFNRSTFEQHRTVTSGGTLVGGHQPVIKQVMSSQPGSRIPVCEACKQQIK</sequence>
<protein>
    <submittedName>
        <fullName evidence="1">Uncharacterized protein</fullName>
    </submittedName>
</protein>
<dbReference type="Proteomes" id="UP000271889">
    <property type="component" value="Unassembled WGS sequence"/>
</dbReference>
<organism evidence="1 2">
    <name type="scientific">Cylicostephanus goldi</name>
    <name type="common">Nematode worm</name>
    <dbReference type="NCBI Taxonomy" id="71465"/>
    <lineage>
        <taxon>Eukaryota</taxon>
        <taxon>Metazoa</taxon>
        <taxon>Ecdysozoa</taxon>
        <taxon>Nematoda</taxon>
        <taxon>Chromadorea</taxon>
        <taxon>Rhabditida</taxon>
        <taxon>Rhabditina</taxon>
        <taxon>Rhabditomorpha</taxon>
        <taxon>Strongyloidea</taxon>
        <taxon>Strongylidae</taxon>
        <taxon>Cylicostephanus</taxon>
    </lineage>
</organism>
<dbReference type="OrthoDB" id="5911912at2759"/>
<dbReference type="EMBL" id="UYRV01028709">
    <property type="protein sequence ID" value="VDK82678.1"/>
    <property type="molecule type" value="Genomic_DNA"/>
</dbReference>
<accession>A0A3P6UTG4</accession>
<proteinExistence type="predicted"/>
<keyword evidence="2" id="KW-1185">Reference proteome</keyword>
<evidence type="ECO:0000313" key="1">
    <source>
        <dbReference type="EMBL" id="VDK82678.1"/>
    </source>
</evidence>
<name>A0A3P6UTG4_CYLGO</name>
<evidence type="ECO:0000313" key="2">
    <source>
        <dbReference type="Proteomes" id="UP000271889"/>
    </source>
</evidence>
<dbReference type="AlphaFoldDB" id="A0A3P6UTG4"/>
<gene>
    <name evidence="1" type="ORF">CGOC_LOCUS8011</name>
</gene>
<reference evidence="1 2" key="1">
    <citation type="submission" date="2018-11" db="EMBL/GenBank/DDBJ databases">
        <authorList>
            <consortium name="Pathogen Informatics"/>
        </authorList>
    </citation>
    <scope>NUCLEOTIDE SEQUENCE [LARGE SCALE GENOMIC DNA]</scope>
</reference>